<dbReference type="EMBL" id="HG996470">
    <property type="protein sequence ID" value="CAG1838311.1"/>
    <property type="molecule type" value="Genomic_DNA"/>
</dbReference>
<organism evidence="2">
    <name type="scientific">Musa acuminata subsp. malaccensis</name>
    <name type="common">Wild banana</name>
    <name type="synonym">Musa malaccensis</name>
    <dbReference type="NCBI Taxonomy" id="214687"/>
    <lineage>
        <taxon>Eukaryota</taxon>
        <taxon>Viridiplantae</taxon>
        <taxon>Streptophyta</taxon>
        <taxon>Embryophyta</taxon>
        <taxon>Tracheophyta</taxon>
        <taxon>Spermatophyta</taxon>
        <taxon>Magnoliopsida</taxon>
        <taxon>Liliopsida</taxon>
        <taxon>Zingiberales</taxon>
        <taxon>Musaceae</taxon>
        <taxon>Musa</taxon>
    </lineage>
</organism>
<feature type="region of interest" description="Disordered" evidence="1">
    <location>
        <begin position="1"/>
        <end position="20"/>
    </location>
</feature>
<evidence type="ECO:0000313" key="2">
    <source>
        <dbReference type="EMBL" id="CAG1838311.1"/>
    </source>
</evidence>
<feature type="compositionally biased region" description="Pro residues" evidence="1">
    <location>
        <begin position="80"/>
        <end position="98"/>
    </location>
</feature>
<feature type="region of interest" description="Disordered" evidence="1">
    <location>
        <begin position="61"/>
        <end position="146"/>
    </location>
</feature>
<feature type="region of interest" description="Disordered" evidence="1">
    <location>
        <begin position="176"/>
        <end position="208"/>
    </location>
</feature>
<reference evidence="2" key="1">
    <citation type="submission" date="2021-03" db="EMBL/GenBank/DDBJ databases">
        <authorList>
            <consortium name="Genoscope - CEA"/>
            <person name="William W."/>
        </authorList>
    </citation>
    <scope>NUCLEOTIDE SEQUENCE</scope>
    <source>
        <strain evidence="2">Doubled-haploid Pahang</strain>
    </source>
</reference>
<gene>
    <name evidence="2" type="ORF">GSMUA_264880.1</name>
</gene>
<feature type="non-terminal residue" evidence="2">
    <location>
        <position position="220"/>
    </location>
</feature>
<dbReference type="AlphaFoldDB" id="A0A8D6ZZP2"/>
<name>A0A8D6ZZP2_MUSAM</name>
<accession>A0A8D6ZZP2</accession>
<proteinExistence type="predicted"/>
<sequence>MDSYVTSRGGEDEPGSVPRAELVHEGQGVARDLGYLEHLLPDGCPHGRAGVLGEAVEARRLVGERGADPGPDVAEVPGEPGAPRPPHPPHLPDRPPQPVLAVLHGPDAVPHRAGLPRPEALPAPGRHPSHEGGGGPGPVGADRQGRPGQLVLAPVDRLRVRHQALLAQRGVLRDHTGLPHELGGRSGGGGNDSTADGDDQKNKSENGRLHCRLTISSSLF</sequence>
<protein>
    <submittedName>
        <fullName evidence="2">(wild Malaysian banana) hypothetical protein</fullName>
    </submittedName>
</protein>
<feature type="compositionally biased region" description="Basic and acidic residues" evidence="1">
    <location>
        <begin position="198"/>
        <end position="208"/>
    </location>
</feature>
<evidence type="ECO:0000256" key="1">
    <source>
        <dbReference type="SAM" id="MobiDB-lite"/>
    </source>
</evidence>